<feature type="signal peptide" evidence="1">
    <location>
        <begin position="1"/>
        <end position="20"/>
    </location>
</feature>
<keyword evidence="2" id="KW-1185">Reference proteome</keyword>
<protein>
    <submittedName>
        <fullName evidence="3">Uncharacterized protein LOC108672842</fullName>
    </submittedName>
</protein>
<organism evidence="2 3">
    <name type="scientific">Hyalella azteca</name>
    <name type="common">Amphipod</name>
    <dbReference type="NCBI Taxonomy" id="294128"/>
    <lineage>
        <taxon>Eukaryota</taxon>
        <taxon>Metazoa</taxon>
        <taxon>Ecdysozoa</taxon>
        <taxon>Arthropoda</taxon>
        <taxon>Crustacea</taxon>
        <taxon>Multicrustacea</taxon>
        <taxon>Malacostraca</taxon>
        <taxon>Eumalacostraca</taxon>
        <taxon>Peracarida</taxon>
        <taxon>Amphipoda</taxon>
        <taxon>Senticaudata</taxon>
        <taxon>Talitrida</taxon>
        <taxon>Talitroidea</taxon>
        <taxon>Hyalellidae</taxon>
        <taxon>Hyalella</taxon>
    </lineage>
</organism>
<evidence type="ECO:0000313" key="3">
    <source>
        <dbReference type="RefSeq" id="XP_018016076.1"/>
    </source>
</evidence>
<dbReference type="OMA" id="STHCSGY"/>
<proteinExistence type="predicted"/>
<sequence length="270" mass="29982">MYSLIIALTVTLAGLDITTSQSIAREPPLLRQFADVTTQFPRIAPLGDSSTGDCGNRDIAECVELLEALTNKDIGFAASREELNNMCPVLLSGLQCIDNYTLRCLSPQHRSYFNKLYNGTMLVIRDLCTSRGGRYQQEYIRHAPCMRQVNPKYNRCSEVYHRKTAGLNQAVVRLSERDKARNVITLCCSFQEYLQCAEQVVFESCGNETALFTKNFLNRMAGPIVQTKCIQYEPGTHMCNLINSAPATSSALLLLLPAAVLASSTSLLFC</sequence>
<dbReference type="KEGG" id="hazt:108672842"/>
<name>A0A8B7NSS0_HYAAZ</name>
<evidence type="ECO:0000313" key="2">
    <source>
        <dbReference type="Proteomes" id="UP000694843"/>
    </source>
</evidence>
<feature type="chain" id="PRO_5034537596" evidence="1">
    <location>
        <begin position="21"/>
        <end position="270"/>
    </location>
</feature>
<dbReference type="AlphaFoldDB" id="A0A8B7NSS0"/>
<gene>
    <name evidence="3" type="primary">LOC108672842</name>
</gene>
<dbReference type="Proteomes" id="UP000694843">
    <property type="component" value="Unplaced"/>
</dbReference>
<reference evidence="3" key="1">
    <citation type="submission" date="2025-08" db="UniProtKB">
        <authorList>
            <consortium name="RefSeq"/>
        </authorList>
    </citation>
    <scope>IDENTIFICATION</scope>
    <source>
        <tissue evidence="3">Whole organism</tissue>
    </source>
</reference>
<evidence type="ECO:0000256" key="1">
    <source>
        <dbReference type="SAM" id="SignalP"/>
    </source>
</evidence>
<keyword evidence="1" id="KW-0732">Signal</keyword>
<dbReference type="PANTHER" id="PTHR33964">
    <property type="entry name" value="RE45066P-RELATED"/>
    <property type="match status" value="1"/>
</dbReference>
<accession>A0A8B7NSS0</accession>
<dbReference type="PANTHER" id="PTHR33964:SF1">
    <property type="entry name" value="RE45066P"/>
    <property type="match status" value="1"/>
</dbReference>
<dbReference type="GeneID" id="108672842"/>
<dbReference type="RefSeq" id="XP_018016076.1">
    <property type="nucleotide sequence ID" value="XM_018160587.2"/>
</dbReference>
<dbReference type="OrthoDB" id="10051804at2759"/>